<feature type="transmembrane region" description="Helical" evidence="1">
    <location>
        <begin position="189"/>
        <end position="209"/>
    </location>
</feature>
<dbReference type="Pfam" id="PF01578">
    <property type="entry name" value="Cytochrom_C_asm"/>
    <property type="match status" value="1"/>
</dbReference>
<dbReference type="RefSeq" id="WP_377568863.1">
    <property type="nucleotide sequence ID" value="NZ_JBHTJZ010000073.1"/>
</dbReference>
<keyword evidence="1" id="KW-0472">Membrane</keyword>
<gene>
    <name evidence="3" type="ORF">ACFQ2I_23510</name>
</gene>
<dbReference type="PANTHER" id="PTHR38034">
    <property type="entry name" value="INNER MEMBRANE PROTEIN YPJD"/>
    <property type="match status" value="1"/>
</dbReference>
<accession>A0ABW3HXM3</accession>
<evidence type="ECO:0000256" key="1">
    <source>
        <dbReference type="SAM" id="Phobius"/>
    </source>
</evidence>
<dbReference type="InterPro" id="IPR002541">
    <property type="entry name" value="Cyt_c_assembly"/>
</dbReference>
<protein>
    <submittedName>
        <fullName evidence="3">Inner membrane protein YpjD</fullName>
    </submittedName>
</protein>
<feature type="transmembrane region" description="Helical" evidence="1">
    <location>
        <begin position="221"/>
        <end position="239"/>
    </location>
</feature>
<comment type="caution">
    <text evidence="3">The sequence shown here is derived from an EMBL/GenBank/DDBJ whole genome shotgun (WGS) entry which is preliminary data.</text>
</comment>
<sequence length="272" mass="31419">MGTAKWIYDAVLYIYALSLLFYFSDFMHANRRAKRIGTGLLIFVWVLQSAYLVQRLTSLIQMDVVSLSGLEYWFIFSWLMITITLVIHQFFYIDYVVFFVNIIGFAVFALHLYSETGEGQSLDIWQATRELLFVHISLVLCAYATLTIGAVLAGMYMYLHYRLKSKRWSQAVRRFPSLDRIERYMDRTIVIGVPLLALSLAIAIISLLVEGKAILLLDWKVVTSFLSLLIFVIYVYMRALDKYPGQQLAKLNIVAFVILVFNFMTSSLSSFH</sequence>
<feature type="transmembrane region" description="Helical" evidence="1">
    <location>
        <begin position="6"/>
        <end position="24"/>
    </location>
</feature>
<feature type="transmembrane region" description="Helical" evidence="1">
    <location>
        <begin position="72"/>
        <end position="88"/>
    </location>
</feature>
<evidence type="ECO:0000259" key="2">
    <source>
        <dbReference type="Pfam" id="PF01578"/>
    </source>
</evidence>
<name>A0ABW3HXM3_9BACL</name>
<feature type="transmembrane region" description="Helical" evidence="1">
    <location>
        <begin position="133"/>
        <end position="159"/>
    </location>
</feature>
<dbReference type="InterPro" id="IPR052372">
    <property type="entry name" value="YpjD/HemX"/>
</dbReference>
<feature type="transmembrane region" description="Helical" evidence="1">
    <location>
        <begin position="251"/>
        <end position="271"/>
    </location>
</feature>
<dbReference type="PANTHER" id="PTHR38034:SF1">
    <property type="entry name" value="INNER MEMBRANE PROTEIN YPJD"/>
    <property type="match status" value="1"/>
</dbReference>
<evidence type="ECO:0000313" key="4">
    <source>
        <dbReference type="Proteomes" id="UP001596989"/>
    </source>
</evidence>
<keyword evidence="1" id="KW-1133">Transmembrane helix</keyword>
<feature type="domain" description="Cytochrome c assembly protein" evidence="2">
    <location>
        <begin position="74"/>
        <end position="268"/>
    </location>
</feature>
<reference evidence="4" key="1">
    <citation type="journal article" date="2019" name="Int. J. Syst. Evol. Microbiol.">
        <title>The Global Catalogue of Microorganisms (GCM) 10K type strain sequencing project: providing services to taxonomists for standard genome sequencing and annotation.</title>
        <authorList>
            <consortium name="The Broad Institute Genomics Platform"/>
            <consortium name="The Broad Institute Genome Sequencing Center for Infectious Disease"/>
            <person name="Wu L."/>
            <person name="Ma J."/>
        </authorList>
    </citation>
    <scope>NUCLEOTIDE SEQUENCE [LARGE SCALE GENOMIC DNA]</scope>
    <source>
        <strain evidence="4">CCUG 59129</strain>
    </source>
</reference>
<dbReference type="EMBL" id="JBHTJZ010000073">
    <property type="protein sequence ID" value="MFD0962313.1"/>
    <property type="molecule type" value="Genomic_DNA"/>
</dbReference>
<keyword evidence="4" id="KW-1185">Reference proteome</keyword>
<feature type="transmembrane region" description="Helical" evidence="1">
    <location>
        <begin position="36"/>
        <end position="52"/>
    </location>
</feature>
<evidence type="ECO:0000313" key="3">
    <source>
        <dbReference type="EMBL" id="MFD0962313.1"/>
    </source>
</evidence>
<dbReference type="Proteomes" id="UP001596989">
    <property type="component" value="Unassembled WGS sequence"/>
</dbReference>
<organism evidence="3 4">
    <name type="scientific">Paenibacillus chungangensis</name>
    <dbReference type="NCBI Taxonomy" id="696535"/>
    <lineage>
        <taxon>Bacteria</taxon>
        <taxon>Bacillati</taxon>
        <taxon>Bacillota</taxon>
        <taxon>Bacilli</taxon>
        <taxon>Bacillales</taxon>
        <taxon>Paenibacillaceae</taxon>
        <taxon>Paenibacillus</taxon>
    </lineage>
</organism>
<keyword evidence="1" id="KW-0812">Transmembrane</keyword>
<feature type="transmembrane region" description="Helical" evidence="1">
    <location>
        <begin position="95"/>
        <end position="113"/>
    </location>
</feature>
<proteinExistence type="predicted"/>